<reference evidence="16 17" key="1">
    <citation type="submission" date="2016-04" db="EMBL/GenBank/DDBJ databases">
        <title>A degradative enzymes factory behind the ericoid mycorrhizal symbiosis.</title>
        <authorList>
            <consortium name="DOE Joint Genome Institute"/>
            <person name="Martino E."/>
            <person name="Morin E."/>
            <person name="Grelet G."/>
            <person name="Kuo A."/>
            <person name="Kohler A."/>
            <person name="Daghino S."/>
            <person name="Barry K."/>
            <person name="Choi C."/>
            <person name="Cichocki N."/>
            <person name="Clum A."/>
            <person name="Copeland A."/>
            <person name="Hainaut M."/>
            <person name="Haridas S."/>
            <person name="Labutti K."/>
            <person name="Lindquist E."/>
            <person name="Lipzen A."/>
            <person name="Khouja H.-R."/>
            <person name="Murat C."/>
            <person name="Ohm R."/>
            <person name="Olson A."/>
            <person name="Spatafora J."/>
            <person name="Veneault-Fourrey C."/>
            <person name="Henrissat B."/>
            <person name="Grigoriev I."/>
            <person name="Martin F."/>
            <person name="Perotto S."/>
        </authorList>
    </citation>
    <scope>NUCLEOTIDE SEQUENCE [LARGE SCALE GENOMIC DNA]</scope>
    <source>
        <strain evidence="16 17">E</strain>
    </source>
</reference>
<dbReference type="Gene3D" id="3.10.50.10">
    <property type="match status" value="1"/>
</dbReference>
<comment type="similarity">
    <text evidence="2">Belongs to the glycosyl hydrolase 18 family. Chitinase class V subfamily.</text>
</comment>
<dbReference type="AlphaFoldDB" id="A0A2J6SW39"/>
<comment type="caution">
    <text evidence="12">Lacks conserved residue(s) required for the propagation of feature annotation.</text>
</comment>
<dbReference type="SUPFAM" id="SSF57016">
    <property type="entry name" value="Plant lectins/antimicrobial peptides"/>
    <property type="match status" value="1"/>
</dbReference>
<dbReference type="Proteomes" id="UP000235371">
    <property type="component" value="Unassembled WGS sequence"/>
</dbReference>
<dbReference type="InterPro" id="IPR017853">
    <property type="entry name" value="GH"/>
</dbReference>
<dbReference type="STRING" id="1095630.A0A2J6SW39"/>
<dbReference type="GeneID" id="36586523"/>
<dbReference type="InterPro" id="IPR001579">
    <property type="entry name" value="Glyco_hydro_18_chit_AS"/>
</dbReference>
<dbReference type="RefSeq" id="XP_024731797.1">
    <property type="nucleotide sequence ID" value="XM_024878446.1"/>
</dbReference>
<evidence type="ECO:0000256" key="7">
    <source>
        <dbReference type="ARBA" id="ARBA00023024"/>
    </source>
</evidence>
<keyword evidence="7" id="KW-0146">Chitin degradation</keyword>
<evidence type="ECO:0000256" key="11">
    <source>
        <dbReference type="ARBA" id="ARBA00023326"/>
    </source>
</evidence>
<dbReference type="PROSITE" id="PS51910">
    <property type="entry name" value="GH18_2"/>
    <property type="match status" value="1"/>
</dbReference>
<dbReference type="GO" id="GO:0006032">
    <property type="term" value="P:chitin catabolic process"/>
    <property type="evidence" value="ECO:0007669"/>
    <property type="project" value="UniProtKB-KW"/>
</dbReference>
<keyword evidence="4 12" id="KW-0147">Chitin-binding</keyword>
<accession>A0A2J6SW39</accession>
<dbReference type="SUPFAM" id="SSF51445">
    <property type="entry name" value="(Trans)glycosidases"/>
    <property type="match status" value="1"/>
</dbReference>
<keyword evidence="5" id="KW-0732">Signal</keyword>
<dbReference type="InterPro" id="IPR029070">
    <property type="entry name" value="Chitinase_insertion_sf"/>
</dbReference>
<evidence type="ECO:0000256" key="5">
    <source>
        <dbReference type="ARBA" id="ARBA00022729"/>
    </source>
</evidence>
<evidence type="ECO:0000259" key="15">
    <source>
        <dbReference type="PROSITE" id="PS51910"/>
    </source>
</evidence>
<dbReference type="SUPFAM" id="SSF54556">
    <property type="entry name" value="Chitinase insertion domain"/>
    <property type="match status" value="1"/>
</dbReference>
<dbReference type="CDD" id="cd00035">
    <property type="entry name" value="ChtBD1"/>
    <property type="match status" value="1"/>
</dbReference>
<dbReference type="Pfam" id="PF00187">
    <property type="entry name" value="Chitin_bind_1"/>
    <property type="match status" value="1"/>
</dbReference>
<sequence length="523" mass="57522">MQHTALFPPCISNCDAKVECGSWAPVAGTTCPLNVCCDQYGYCGVTSEFCSTGCQSNCDQPPATALSNDSLYLTGNQRDVSFIRTDSITHLYVAFGYITPDTYEIFPIPGSDMATFLQIMQPKHNAPGLRIYLSLGGWSFSHNGTDGQPVFGDLSSTPAKRSTFITNLASFMRQYGFDGVDLDWEYPGAPDRGGTTADTANYVALLRDIRTWWDAQTSGWGLSFTAPTSYCYLRWFDIGNMTQYADWVNLMTYDLHGSWDSPEDDIGSFKITFRFSDLSASPLMASVALDLLWRNNVPANKVNLGLGFYGRSYTLSDPSCSSPGCPFSDPGIAGSCTGTAGILSYDEIETTLSMYQLTTYYDEIAGVNYFSWNQDQWVSFDDARSLKNKVDYANQNGLLGIFIWALDLDDMNHDALNAVLYSKGGLGAFKQQDGVGLNDFTNYTRGSGACFLGECSPTPGCTGPYQAVGHQIRCDQQGMYRQVCCPNTNTPNPNICTWRGGRCKATVFERLMTNSTPQPTLYL</sequence>
<dbReference type="PANTHER" id="PTHR11177:SF397">
    <property type="entry name" value="CHITINASE"/>
    <property type="match status" value="1"/>
</dbReference>
<evidence type="ECO:0000256" key="4">
    <source>
        <dbReference type="ARBA" id="ARBA00022669"/>
    </source>
</evidence>
<dbReference type="OrthoDB" id="73875at2759"/>
<dbReference type="InParanoid" id="A0A2J6SW39"/>
<evidence type="ECO:0000256" key="10">
    <source>
        <dbReference type="ARBA" id="ARBA00023295"/>
    </source>
</evidence>
<feature type="domain" description="GH18" evidence="15">
    <location>
        <begin position="67"/>
        <end position="426"/>
    </location>
</feature>
<dbReference type="PROSITE" id="PS50941">
    <property type="entry name" value="CHIT_BIND_I_2"/>
    <property type="match status" value="1"/>
</dbReference>
<feature type="disulfide bond" evidence="12">
    <location>
        <begin position="36"/>
        <end position="50"/>
    </location>
</feature>
<evidence type="ECO:0000256" key="6">
    <source>
        <dbReference type="ARBA" id="ARBA00022801"/>
    </source>
</evidence>
<evidence type="ECO:0000256" key="8">
    <source>
        <dbReference type="ARBA" id="ARBA00023180"/>
    </source>
</evidence>
<dbReference type="EC" id="3.2.1.14" evidence="3"/>
<proteinExistence type="inferred from homology"/>
<keyword evidence="11" id="KW-0624">Polysaccharide degradation</keyword>
<dbReference type="GO" id="GO:0008843">
    <property type="term" value="F:endochitinase activity"/>
    <property type="evidence" value="ECO:0007669"/>
    <property type="project" value="UniProtKB-EC"/>
</dbReference>
<name>A0A2J6SW39_9HELO</name>
<protein>
    <recommendedName>
        <fullName evidence="3">chitinase</fullName>
        <ecNumber evidence="3">3.2.1.14</ecNumber>
    </recommendedName>
</protein>
<dbReference type="SMART" id="SM00270">
    <property type="entry name" value="ChtBD1"/>
    <property type="match status" value="1"/>
</dbReference>
<gene>
    <name evidence="16" type="ORF">K444DRAFT_596660</name>
</gene>
<organism evidence="16 17">
    <name type="scientific">Hyaloscypha bicolor E</name>
    <dbReference type="NCBI Taxonomy" id="1095630"/>
    <lineage>
        <taxon>Eukaryota</taxon>
        <taxon>Fungi</taxon>
        <taxon>Dikarya</taxon>
        <taxon>Ascomycota</taxon>
        <taxon>Pezizomycotina</taxon>
        <taxon>Leotiomycetes</taxon>
        <taxon>Helotiales</taxon>
        <taxon>Hyaloscyphaceae</taxon>
        <taxon>Hyaloscypha</taxon>
        <taxon>Hyaloscypha bicolor</taxon>
    </lineage>
</organism>
<evidence type="ECO:0000313" key="17">
    <source>
        <dbReference type="Proteomes" id="UP000235371"/>
    </source>
</evidence>
<keyword evidence="17" id="KW-1185">Reference proteome</keyword>
<dbReference type="InterPro" id="IPR001223">
    <property type="entry name" value="Glyco_hydro18_cat"/>
</dbReference>
<evidence type="ECO:0000256" key="13">
    <source>
        <dbReference type="RuleBase" id="RU000489"/>
    </source>
</evidence>
<dbReference type="PROSITE" id="PS01095">
    <property type="entry name" value="GH18_1"/>
    <property type="match status" value="1"/>
</dbReference>
<evidence type="ECO:0000256" key="9">
    <source>
        <dbReference type="ARBA" id="ARBA00023277"/>
    </source>
</evidence>
<keyword evidence="6 13" id="KW-0378">Hydrolase</keyword>
<keyword evidence="10 13" id="KW-0326">Glycosidase</keyword>
<comment type="catalytic activity">
    <reaction evidence="1">
        <text>Random endo-hydrolysis of N-acetyl-beta-D-glucosaminide (1-&gt;4)-beta-linkages in chitin and chitodextrins.</text>
        <dbReference type="EC" id="3.2.1.14"/>
    </reaction>
</comment>
<feature type="domain" description="Chitin-binding type-1" evidence="14">
    <location>
        <begin position="17"/>
        <end position="60"/>
    </location>
</feature>
<evidence type="ECO:0000256" key="3">
    <source>
        <dbReference type="ARBA" id="ARBA00012729"/>
    </source>
</evidence>
<dbReference type="GO" id="GO:0000272">
    <property type="term" value="P:polysaccharide catabolic process"/>
    <property type="evidence" value="ECO:0007669"/>
    <property type="project" value="UniProtKB-KW"/>
</dbReference>
<dbReference type="EMBL" id="KZ613856">
    <property type="protein sequence ID" value="PMD54893.1"/>
    <property type="molecule type" value="Genomic_DNA"/>
</dbReference>
<dbReference type="Pfam" id="PF00704">
    <property type="entry name" value="Glyco_hydro_18"/>
    <property type="match status" value="1"/>
</dbReference>
<keyword evidence="12" id="KW-1015">Disulfide bond</keyword>
<feature type="disulfide bond" evidence="12">
    <location>
        <begin position="31"/>
        <end position="43"/>
    </location>
</feature>
<evidence type="ECO:0000256" key="2">
    <source>
        <dbReference type="ARBA" id="ARBA00008682"/>
    </source>
</evidence>
<dbReference type="InterPro" id="IPR001002">
    <property type="entry name" value="Chitin-bd_1"/>
</dbReference>
<dbReference type="SMART" id="SM00636">
    <property type="entry name" value="Glyco_18"/>
    <property type="match status" value="1"/>
</dbReference>
<dbReference type="Gene3D" id="3.30.60.10">
    <property type="entry name" value="Endochitinase-like"/>
    <property type="match status" value="1"/>
</dbReference>
<feature type="disulfide bond" evidence="12">
    <location>
        <begin position="54"/>
        <end position="58"/>
    </location>
</feature>
<evidence type="ECO:0000256" key="12">
    <source>
        <dbReference type="PROSITE-ProRule" id="PRU00261"/>
    </source>
</evidence>
<dbReference type="InterPro" id="IPR011583">
    <property type="entry name" value="Chitinase_II/V-like_cat"/>
</dbReference>
<evidence type="ECO:0000259" key="14">
    <source>
        <dbReference type="PROSITE" id="PS50941"/>
    </source>
</evidence>
<dbReference type="GO" id="GO:0008061">
    <property type="term" value="F:chitin binding"/>
    <property type="evidence" value="ECO:0007669"/>
    <property type="project" value="UniProtKB-UniRule"/>
</dbReference>
<dbReference type="InterPro" id="IPR036861">
    <property type="entry name" value="Endochitinase-like_sf"/>
</dbReference>
<dbReference type="InterPro" id="IPR050314">
    <property type="entry name" value="Glycosyl_Hydrlase_18"/>
</dbReference>
<evidence type="ECO:0000313" key="16">
    <source>
        <dbReference type="EMBL" id="PMD54893.1"/>
    </source>
</evidence>
<evidence type="ECO:0000256" key="1">
    <source>
        <dbReference type="ARBA" id="ARBA00000822"/>
    </source>
</evidence>
<dbReference type="PANTHER" id="PTHR11177">
    <property type="entry name" value="CHITINASE"/>
    <property type="match status" value="1"/>
</dbReference>
<dbReference type="FunFam" id="3.10.50.10:FF:000003">
    <property type="entry name" value="Class V chitinase CHIT5b"/>
    <property type="match status" value="1"/>
</dbReference>
<dbReference type="Gene3D" id="3.20.20.80">
    <property type="entry name" value="Glycosidases"/>
    <property type="match status" value="1"/>
</dbReference>
<keyword evidence="8" id="KW-0325">Glycoprotein</keyword>
<keyword evidence="9" id="KW-0119">Carbohydrate metabolism</keyword>